<name>A0AAV2SPJ3_MEGNR</name>
<proteinExistence type="predicted"/>
<accession>A0AAV2SPJ3</accession>
<dbReference type="Proteomes" id="UP001497623">
    <property type="component" value="Unassembled WGS sequence"/>
</dbReference>
<protein>
    <recommendedName>
        <fullName evidence="1">C-type lectin domain-containing protein</fullName>
    </recommendedName>
</protein>
<feature type="non-terminal residue" evidence="2">
    <location>
        <position position="1"/>
    </location>
</feature>
<evidence type="ECO:0000313" key="3">
    <source>
        <dbReference type="Proteomes" id="UP001497623"/>
    </source>
</evidence>
<dbReference type="AlphaFoldDB" id="A0AAV2SPJ3"/>
<feature type="non-terminal residue" evidence="2">
    <location>
        <position position="507"/>
    </location>
</feature>
<feature type="domain" description="C-type lectin" evidence="1">
    <location>
        <begin position="401"/>
        <end position="495"/>
    </location>
</feature>
<reference evidence="2 3" key="1">
    <citation type="submission" date="2024-05" db="EMBL/GenBank/DDBJ databases">
        <authorList>
            <person name="Wallberg A."/>
        </authorList>
    </citation>
    <scope>NUCLEOTIDE SEQUENCE [LARGE SCALE GENOMIC DNA]</scope>
</reference>
<dbReference type="InterPro" id="IPR016187">
    <property type="entry name" value="CTDL_fold"/>
</dbReference>
<comment type="caution">
    <text evidence="2">The sequence shown here is derived from an EMBL/GenBank/DDBJ whole genome shotgun (WGS) entry which is preliminary data.</text>
</comment>
<dbReference type="EMBL" id="CAXKWB010115810">
    <property type="protein sequence ID" value="CAL4235807.1"/>
    <property type="molecule type" value="Genomic_DNA"/>
</dbReference>
<sequence>INPHSSSIHHKTICHCGPKLFILKNYLTKNKNIYSKTVKIIRMFFQYVISLSNGFWQPNGCKTFCCCDGHGSRWLTMAAAIGRMCASSFRYLNAPCFRHAPELTEAWDSFPALGFGLLPQLPSCAACVLYGYAWAFCCCLPTSFGASATAPVMHVTALACVPLVTPAPYARPFYVGDTAHGGTHGSLSAPLSPTPRCAAARSHCASSGRPPPRTTCASCRPLMCFEGYLALPCHLPVFGWRACTCHLPSSLRLCGLGLMHLGMSGSPSVCPPSLFGPGHLLGLYPGWPACNQLCNKDPVKLLSCDDISTFGEYEKMCADNIQNLDMTDTERRDTIESCAFDMCVVFNSGSTDPSPQDWLDRIKQSAGRQIAINIATPRNPNLEWNTVDSDLFVRFDRQEYWNDARAVCQEFGLELYQPRNPMAVAIYLKDKYGDWRSRYWLGARGNGTHMAWLSGDVLTLDNPYLMWRDVRKNPNQCTGLQANNKEKNKVLYASWGCSVWKYYTLCG</sequence>
<evidence type="ECO:0000259" key="1">
    <source>
        <dbReference type="PROSITE" id="PS50041"/>
    </source>
</evidence>
<dbReference type="InterPro" id="IPR001304">
    <property type="entry name" value="C-type_lectin-like"/>
</dbReference>
<dbReference type="SUPFAM" id="SSF56436">
    <property type="entry name" value="C-type lectin-like"/>
    <property type="match status" value="1"/>
</dbReference>
<dbReference type="PROSITE" id="PS50041">
    <property type="entry name" value="C_TYPE_LECTIN_2"/>
    <property type="match status" value="1"/>
</dbReference>
<gene>
    <name evidence="2" type="ORF">MNOR_LOCUS40115</name>
</gene>
<organism evidence="2 3">
    <name type="scientific">Meganyctiphanes norvegica</name>
    <name type="common">Northern krill</name>
    <name type="synonym">Thysanopoda norvegica</name>
    <dbReference type="NCBI Taxonomy" id="48144"/>
    <lineage>
        <taxon>Eukaryota</taxon>
        <taxon>Metazoa</taxon>
        <taxon>Ecdysozoa</taxon>
        <taxon>Arthropoda</taxon>
        <taxon>Crustacea</taxon>
        <taxon>Multicrustacea</taxon>
        <taxon>Malacostraca</taxon>
        <taxon>Eumalacostraca</taxon>
        <taxon>Eucarida</taxon>
        <taxon>Euphausiacea</taxon>
        <taxon>Euphausiidae</taxon>
        <taxon>Meganyctiphanes</taxon>
    </lineage>
</organism>
<dbReference type="InterPro" id="IPR016186">
    <property type="entry name" value="C-type_lectin-like/link_sf"/>
</dbReference>
<keyword evidence="3" id="KW-1185">Reference proteome</keyword>
<evidence type="ECO:0000313" key="2">
    <source>
        <dbReference type="EMBL" id="CAL4235807.1"/>
    </source>
</evidence>
<dbReference type="Gene3D" id="3.10.100.10">
    <property type="entry name" value="Mannose-Binding Protein A, subunit A"/>
    <property type="match status" value="1"/>
</dbReference>